<evidence type="ECO:0000259" key="1">
    <source>
        <dbReference type="PROSITE" id="PS50075"/>
    </source>
</evidence>
<feature type="domain" description="Carrier" evidence="1">
    <location>
        <begin position="1"/>
        <end position="77"/>
    </location>
</feature>
<sequence>MTGSVTTMIIEILTGKFEIPAEDVSQDTVFENLAVDSLALLEMSLILEKRLGVSIAEGVLTAQQSIDEAARVLESLGATASAA</sequence>
<dbReference type="Pfam" id="PF00550">
    <property type="entry name" value="PP-binding"/>
    <property type="match status" value="1"/>
</dbReference>
<gene>
    <name evidence="2" type="ORF">P2L57_00740</name>
</gene>
<dbReference type="InterPro" id="IPR009081">
    <property type="entry name" value="PP-bd_ACP"/>
</dbReference>
<accession>A0ABT5YRU9</accession>
<dbReference type="SUPFAM" id="SSF47336">
    <property type="entry name" value="ACP-like"/>
    <property type="match status" value="1"/>
</dbReference>
<comment type="caution">
    <text evidence="2">The sequence shown here is derived from an EMBL/GenBank/DDBJ whole genome shotgun (WGS) entry which is preliminary data.</text>
</comment>
<dbReference type="EMBL" id="JARHTQ010000001">
    <property type="protein sequence ID" value="MDF2254301.1"/>
    <property type="molecule type" value="Genomic_DNA"/>
</dbReference>
<dbReference type="Proteomes" id="UP001220022">
    <property type="component" value="Unassembled WGS sequence"/>
</dbReference>
<organism evidence="2 3">
    <name type="scientific">Streptantibioticus ferralitis</name>
    <dbReference type="NCBI Taxonomy" id="236510"/>
    <lineage>
        <taxon>Bacteria</taxon>
        <taxon>Bacillati</taxon>
        <taxon>Actinomycetota</taxon>
        <taxon>Actinomycetes</taxon>
        <taxon>Kitasatosporales</taxon>
        <taxon>Streptomycetaceae</taxon>
        <taxon>Streptantibioticus</taxon>
    </lineage>
</organism>
<dbReference type="PROSITE" id="PS50075">
    <property type="entry name" value="CARRIER"/>
    <property type="match status" value="1"/>
</dbReference>
<dbReference type="RefSeq" id="WP_275806481.1">
    <property type="nucleotide sequence ID" value="NZ_BAAANM010000005.1"/>
</dbReference>
<name>A0ABT5YRU9_9ACTN</name>
<dbReference type="InterPro" id="IPR036736">
    <property type="entry name" value="ACP-like_sf"/>
</dbReference>
<dbReference type="Gene3D" id="1.10.1200.10">
    <property type="entry name" value="ACP-like"/>
    <property type="match status" value="1"/>
</dbReference>
<reference evidence="2 3" key="1">
    <citation type="submission" date="2023-03" db="EMBL/GenBank/DDBJ databases">
        <title>Draft genome sequence of type strain Streptomyces ferralitis JCM 14344.</title>
        <authorList>
            <person name="Klaysubun C."/>
            <person name="Duangmal K."/>
        </authorList>
    </citation>
    <scope>NUCLEOTIDE SEQUENCE [LARGE SCALE GENOMIC DNA]</scope>
    <source>
        <strain evidence="2 3">JCM 14344</strain>
    </source>
</reference>
<proteinExistence type="predicted"/>
<protein>
    <submittedName>
        <fullName evidence="2">Acyl carrier protein</fullName>
    </submittedName>
</protein>
<evidence type="ECO:0000313" key="2">
    <source>
        <dbReference type="EMBL" id="MDF2254301.1"/>
    </source>
</evidence>
<keyword evidence="3" id="KW-1185">Reference proteome</keyword>
<evidence type="ECO:0000313" key="3">
    <source>
        <dbReference type="Proteomes" id="UP001220022"/>
    </source>
</evidence>